<organism evidence="1 2">
    <name type="scientific">Flavobacterium humi</name>
    <dbReference type="NCBI Taxonomy" id="2562683"/>
    <lineage>
        <taxon>Bacteria</taxon>
        <taxon>Pseudomonadati</taxon>
        <taxon>Bacteroidota</taxon>
        <taxon>Flavobacteriia</taxon>
        <taxon>Flavobacteriales</taxon>
        <taxon>Flavobacteriaceae</taxon>
        <taxon>Flavobacterium</taxon>
    </lineage>
</organism>
<dbReference type="EMBL" id="SRLH01000004">
    <property type="protein sequence ID" value="TGD57925.1"/>
    <property type="molecule type" value="Genomic_DNA"/>
</dbReference>
<evidence type="ECO:0000313" key="1">
    <source>
        <dbReference type="EMBL" id="TGD57925.1"/>
    </source>
</evidence>
<dbReference type="Proteomes" id="UP000297407">
    <property type="component" value="Unassembled WGS sequence"/>
</dbReference>
<keyword evidence="2" id="KW-1185">Reference proteome</keyword>
<proteinExistence type="predicted"/>
<gene>
    <name evidence="1" type="ORF">E4635_07905</name>
</gene>
<accession>A0A4Z0L8I8</accession>
<dbReference type="OrthoDB" id="1340317at2"/>
<evidence type="ECO:0000313" key="2">
    <source>
        <dbReference type="Proteomes" id="UP000297407"/>
    </source>
</evidence>
<comment type="caution">
    <text evidence="1">The sequence shown here is derived from an EMBL/GenBank/DDBJ whole genome shotgun (WGS) entry which is preliminary data.</text>
</comment>
<protein>
    <submittedName>
        <fullName evidence="1">Uncharacterized protein</fullName>
    </submittedName>
</protein>
<reference evidence="1 2" key="1">
    <citation type="submission" date="2019-04" db="EMBL/GenBank/DDBJ databases">
        <title>Flavobacterium sp. strain DS2-A Genome sequencing and assembly.</title>
        <authorList>
            <person name="Kim I."/>
        </authorList>
    </citation>
    <scope>NUCLEOTIDE SEQUENCE [LARGE SCALE GENOMIC DNA]</scope>
    <source>
        <strain evidence="1 2">DS2-A</strain>
    </source>
</reference>
<dbReference type="AlphaFoldDB" id="A0A4Z0L8I8"/>
<sequence length="216" mass="24664">MRTKTLLLIGVIALGLVLFSQCKPKKMLVYNEDGNFIVDNNFLIKDAKEMSRTDIESLIALDKEYTKIGGTGFLNYIVNTQRIQHIAQIQTWDHVAKFTKLNMIHKGCFERADIDWNSFGDIKVRLDKILSKYQFASLDGNVAITANKIVVNAAKLSEQDMATFNRLSVVGIDENNICNDYMGTKAFSRMLIRTTRTPFDENLNQQVINVIKQYQK</sequence>
<dbReference type="RefSeq" id="WP_135526097.1">
    <property type="nucleotide sequence ID" value="NZ_SRLH01000004.1"/>
</dbReference>
<name>A0A4Z0L8I8_9FLAO</name>